<accession>A0A502G5X1</accession>
<dbReference type="RefSeq" id="WP_140882924.1">
    <property type="nucleotide sequence ID" value="NZ_RCZP01000008.1"/>
</dbReference>
<evidence type="ECO:0008006" key="4">
    <source>
        <dbReference type="Google" id="ProtNLM"/>
    </source>
</evidence>
<evidence type="ECO:0000313" key="3">
    <source>
        <dbReference type="Proteomes" id="UP000317078"/>
    </source>
</evidence>
<dbReference type="EMBL" id="RCZP01000008">
    <property type="protein sequence ID" value="TPG57457.1"/>
    <property type="molecule type" value="Genomic_DNA"/>
</dbReference>
<reference evidence="2 3" key="1">
    <citation type="journal article" date="2019" name="Environ. Microbiol.">
        <title>Species interactions and distinct microbial communities in high Arctic permafrost affected cryosols are associated with the CH4 and CO2 gas fluxes.</title>
        <authorList>
            <person name="Altshuler I."/>
            <person name="Hamel J."/>
            <person name="Turney S."/>
            <person name="Magnuson E."/>
            <person name="Levesque R."/>
            <person name="Greer C."/>
            <person name="Whyte L.G."/>
        </authorList>
    </citation>
    <scope>NUCLEOTIDE SEQUENCE [LARGE SCALE GENOMIC DNA]</scope>
    <source>
        <strain evidence="2 3">S9.3B</strain>
    </source>
</reference>
<dbReference type="OrthoDB" id="7801464at2"/>
<sequence>MRRLPTLLGALLLAAAPAAAQVTAPAPPPGLNLYPQVAGEADLRLFSLSTTSATDRRQRGTTLFARGEIAAGLFLSREWSVQGVVHIEPVGETEPNGGTAAFRTQAAYLEELRLDWRPTSRLVLYGGKFSAPFGRGHHDFPGLLLDVRAHEVYLIRESLGFGGTATVVSDARFGEHDVSAAVFGFDTSVLSETALTRERCCERDFERYARNTRRQGGPGNTGQMDSFVVALDGDRMPFLPNTSYHLSLLSRGAGVDGTKRETGLAAGLRHEITWSRDLRTLLFAEFVQFRGAGGNPREAGPEILDELGGGTGRFEDMTVGERRRFTTVGAQTRSGPWRATLGLQRDERKRSENPVPRATYAEVSVGRDLPLKFRLDVGYQRSVGGESKNDRQDAVIAVLGWRSAF</sequence>
<evidence type="ECO:0000313" key="2">
    <source>
        <dbReference type="EMBL" id="TPG57457.1"/>
    </source>
</evidence>
<gene>
    <name evidence="2" type="ORF">EAH89_11045</name>
</gene>
<keyword evidence="3" id="KW-1185">Reference proteome</keyword>
<name>A0A502G5X1_9PROT</name>
<keyword evidence="1" id="KW-0732">Signal</keyword>
<feature type="chain" id="PRO_5021222006" description="Porin" evidence="1">
    <location>
        <begin position="21"/>
        <end position="405"/>
    </location>
</feature>
<dbReference type="AlphaFoldDB" id="A0A502G5X1"/>
<proteinExistence type="predicted"/>
<dbReference type="Proteomes" id="UP000317078">
    <property type="component" value="Unassembled WGS sequence"/>
</dbReference>
<feature type="signal peptide" evidence="1">
    <location>
        <begin position="1"/>
        <end position="20"/>
    </location>
</feature>
<protein>
    <recommendedName>
        <fullName evidence="4">Porin</fullName>
    </recommendedName>
</protein>
<organism evidence="2 3">
    <name type="scientific">Muricoccus nepalensis</name>
    <dbReference type="NCBI Taxonomy" id="1854500"/>
    <lineage>
        <taxon>Bacteria</taxon>
        <taxon>Pseudomonadati</taxon>
        <taxon>Pseudomonadota</taxon>
        <taxon>Alphaproteobacteria</taxon>
        <taxon>Acetobacterales</taxon>
        <taxon>Roseomonadaceae</taxon>
        <taxon>Muricoccus</taxon>
    </lineage>
</organism>
<evidence type="ECO:0000256" key="1">
    <source>
        <dbReference type="SAM" id="SignalP"/>
    </source>
</evidence>
<comment type="caution">
    <text evidence="2">The sequence shown here is derived from an EMBL/GenBank/DDBJ whole genome shotgun (WGS) entry which is preliminary data.</text>
</comment>